<evidence type="ECO:0000313" key="2">
    <source>
        <dbReference type="Proteomes" id="UP000267535"/>
    </source>
</evidence>
<dbReference type="InterPro" id="IPR009499">
    <property type="entry name" value="AllG-like"/>
</dbReference>
<keyword evidence="2" id="KW-1185">Reference proteome</keyword>
<dbReference type="Gene3D" id="1.10.10.660">
    <property type="entry name" value="conserved protein of unknown function from Enterococcus faecalis V583"/>
    <property type="match status" value="1"/>
</dbReference>
<comment type="caution">
    <text evidence="1">The sequence shown here is derived from an EMBL/GenBank/DDBJ whole genome shotgun (WGS) entry which is preliminary data.</text>
</comment>
<sequence length="405" mass="42513">MLIVSRQESLSMLLSAADQIAFDRVSQCRPQWTGMCRVNEVLPDQSKRLLHAGPPFKLIDTIPAPVMNSLCVGAVWEGWAETNDQAKQMILQGEICVEPAQDHSIVVPLAGVVSPSMQLMVVADANNPGARKYSVLNEGMVHCTRLGKLDPELQAHLSWLNSSLSGWITTGLTQPIDLLPVIAAALADGDDCHGRTIAGSALIAAQLKQANTGTIPTDVNEFMDGAMAFALNLWMAASSLMMSAAEAVEGASLITKAAGNGYEFGVQVAAKPGHWITMPAPEIKGAVEEVHAGLNALGAIGDSAVVDFIGLGGQVLNSAPASYEGLKAYLPEDALGRPDKALTGMLSGFGSRPAMTSARQVVENQAGPMVLLGMIESRGEAGRIGGGVVDVPAEFFRHVLNEAGL</sequence>
<reference evidence="1 2" key="1">
    <citation type="submission" date="2018-11" db="EMBL/GenBank/DDBJ databases">
        <title>The draft genome sequence of Amphritea balenae JAMM 1525T.</title>
        <authorList>
            <person name="Fang Z."/>
            <person name="Zhang Y."/>
            <person name="Han X."/>
        </authorList>
    </citation>
    <scope>NUCLEOTIDE SEQUENCE [LARGE SCALE GENOMIC DNA]</scope>
    <source>
        <strain evidence="1 2">JAMM 1525</strain>
    </source>
</reference>
<dbReference type="Proteomes" id="UP000267535">
    <property type="component" value="Unassembled WGS sequence"/>
</dbReference>
<gene>
    <name evidence="1" type="ORF">EHS89_02385</name>
</gene>
<accession>A0A3P1SWK9</accession>
<dbReference type="InterPro" id="IPR024033">
    <property type="entry name" value="OXTCase_su_AllG_h-dom"/>
</dbReference>
<evidence type="ECO:0000313" key="1">
    <source>
        <dbReference type="EMBL" id="RRD01428.1"/>
    </source>
</evidence>
<dbReference type="OrthoDB" id="6193532at2"/>
<dbReference type="EMBL" id="RQXV01000001">
    <property type="protein sequence ID" value="RRD01428.1"/>
    <property type="molecule type" value="Genomic_DNA"/>
</dbReference>
<dbReference type="Pfam" id="PF06545">
    <property type="entry name" value="AllG"/>
    <property type="match status" value="1"/>
</dbReference>
<dbReference type="Gene3D" id="3.90.1700.10">
    <property type="entry name" value="v583 domain like"/>
    <property type="match status" value="1"/>
</dbReference>
<name>A0A3P1SWK9_9GAMM</name>
<proteinExistence type="predicted"/>
<organism evidence="1 2">
    <name type="scientific">Amphritea balenae</name>
    <dbReference type="NCBI Taxonomy" id="452629"/>
    <lineage>
        <taxon>Bacteria</taxon>
        <taxon>Pseudomonadati</taxon>
        <taxon>Pseudomonadota</taxon>
        <taxon>Gammaproteobacteria</taxon>
        <taxon>Oceanospirillales</taxon>
        <taxon>Oceanospirillaceae</taxon>
        <taxon>Amphritea</taxon>
    </lineage>
</organism>
<protein>
    <submittedName>
        <fullName evidence="1">DUF1116 domain-containing protein</fullName>
    </submittedName>
</protein>
<dbReference type="Gene3D" id="3.90.1710.10">
    <property type="entry name" value="Enterococcus faecalis V583 domain"/>
    <property type="match status" value="1"/>
</dbReference>
<dbReference type="AlphaFoldDB" id="A0A3P1SWK9"/>